<feature type="transmembrane region" description="Helical" evidence="1">
    <location>
        <begin position="237"/>
        <end position="270"/>
    </location>
</feature>
<keyword evidence="1" id="KW-1133">Transmembrane helix</keyword>
<feature type="transmembrane region" description="Helical" evidence="1">
    <location>
        <begin position="130"/>
        <end position="151"/>
    </location>
</feature>
<reference evidence="2 3" key="1">
    <citation type="submission" date="2022-12" db="EMBL/GenBank/DDBJ databases">
        <title>Chromosome-level genome of Tegillarca granosa.</title>
        <authorList>
            <person name="Kim J."/>
        </authorList>
    </citation>
    <scope>NUCLEOTIDE SEQUENCE [LARGE SCALE GENOMIC DNA]</scope>
    <source>
        <strain evidence="2">Teg-2019</strain>
        <tissue evidence="2">Adductor muscle</tissue>
    </source>
</reference>
<protein>
    <submittedName>
        <fullName evidence="2">Uncharacterized protein</fullName>
    </submittedName>
</protein>
<proteinExistence type="predicted"/>
<evidence type="ECO:0000313" key="3">
    <source>
        <dbReference type="Proteomes" id="UP001217089"/>
    </source>
</evidence>
<evidence type="ECO:0000313" key="2">
    <source>
        <dbReference type="EMBL" id="KAJ8304370.1"/>
    </source>
</evidence>
<dbReference type="EMBL" id="JARBDR010000903">
    <property type="protein sequence ID" value="KAJ8304370.1"/>
    <property type="molecule type" value="Genomic_DNA"/>
</dbReference>
<feature type="transmembrane region" description="Helical" evidence="1">
    <location>
        <begin position="199"/>
        <end position="225"/>
    </location>
</feature>
<evidence type="ECO:0000256" key="1">
    <source>
        <dbReference type="SAM" id="Phobius"/>
    </source>
</evidence>
<name>A0ABQ9EGP1_TEGGR</name>
<keyword evidence="3" id="KW-1185">Reference proteome</keyword>
<dbReference type="Proteomes" id="UP001217089">
    <property type="component" value="Unassembled WGS sequence"/>
</dbReference>
<accession>A0ABQ9EGP1</accession>
<keyword evidence="1" id="KW-0472">Membrane</keyword>
<keyword evidence="1" id="KW-0812">Transmembrane</keyword>
<gene>
    <name evidence="2" type="ORF">KUTeg_017953</name>
</gene>
<organism evidence="2 3">
    <name type="scientific">Tegillarca granosa</name>
    <name type="common">Malaysian cockle</name>
    <name type="synonym">Anadara granosa</name>
    <dbReference type="NCBI Taxonomy" id="220873"/>
    <lineage>
        <taxon>Eukaryota</taxon>
        <taxon>Metazoa</taxon>
        <taxon>Spiralia</taxon>
        <taxon>Lophotrochozoa</taxon>
        <taxon>Mollusca</taxon>
        <taxon>Bivalvia</taxon>
        <taxon>Autobranchia</taxon>
        <taxon>Pteriomorphia</taxon>
        <taxon>Arcoida</taxon>
        <taxon>Arcoidea</taxon>
        <taxon>Arcidae</taxon>
        <taxon>Tegillarca</taxon>
    </lineage>
</organism>
<comment type="caution">
    <text evidence="2">The sequence shown here is derived from an EMBL/GenBank/DDBJ whole genome shotgun (WGS) entry which is preliminary data.</text>
</comment>
<feature type="transmembrane region" description="Helical" evidence="1">
    <location>
        <begin position="158"/>
        <end position="179"/>
    </location>
</feature>
<sequence>MNSSPLFDFPSFDELFDNQGEFSLSIHPSPVKKVYSGVSIKDVPVQRGVSLTESDKGFEEVVDIATTTEEENEQKQRPSLMRRDSIMMLSFSEMIYRSWEGSKGFTGFRHKLGNNLRHKYCMMCRLHSTIFIFLYILFGIFLTSAGVLCWIQCHGEILVSLYLICDGILSVFFFPIILMDWTKKIGGCVSEKNKNGTGVFWPVTLCTRFFTSIVGTFIIIYRYYLQKMAMENQICEIEYYFILTAVITEWTFLLVVIVIPLVIYAFVYFIAPSLL</sequence>